<dbReference type="EMBL" id="GBRH01247031">
    <property type="protein sequence ID" value="JAD50864.1"/>
    <property type="molecule type" value="Transcribed_RNA"/>
</dbReference>
<name>A0A0A9AGQ0_ARUDO</name>
<organism evidence="1">
    <name type="scientific">Arundo donax</name>
    <name type="common">Giant reed</name>
    <name type="synonym">Donax arundinaceus</name>
    <dbReference type="NCBI Taxonomy" id="35708"/>
    <lineage>
        <taxon>Eukaryota</taxon>
        <taxon>Viridiplantae</taxon>
        <taxon>Streptophyta</taxon>
        <taxon>Embryophyta</taxon>
        <taxon>Tracheophyta</taxon>
        <taxon>Spermatophyta</taxon>
        <taxon>Magnoliopsida</taxon>
        <taxon>Liliopsida</taxon>
        <taxon>Poales</taxon>
        <taxon>Poaceae</taxon>
        <taxon>PACMAD clade</taxon>
        <taxon>Arundinoideae</taxon>
        <taxon>Arundineae</taxon>
        <taxon>Arundo</taxon>
    </lineage>
</organism>
<sequence>MKQQIMTGVILVATPSTFNVILTSCAIKVRIETFF</sequence>
<dbReference type="AlphaFoldDB" id="A0A0A9AGQ0"/>
<dbReference type="PROSITE" id="PS51257">
    <property type="entry name" value="PROKAR_LIPOPROTEIN"/>
    <property type="match status" value="1"/>
</dbReference>
<evidence type="ECO:0000313" key="1">
    <source>
        <dbReference type="EMBL" id="JAD50864.1"/>
    </source>
</evidence>
<reference evidence="1" key="2">
    <citation type="journal article" date="2015" name="Data Brief">
        <title>Shoot transcriptome of the giant reed, Arundo donax.</title>
        <authorList>
            <person name="Barrero R.A."/>
            <person name="Guerrero F.D."/>
            <person name="Moolhuijzen P."/>
            <person name="Goolsby J.A."/>
            <person name="Tidwell J."/>
            <person name="Bellgard S.E."/>
            <person name="Bellgard M.I."/>
        </authorList>
    </citation>
    <scope>NUCLEOTIDE SEQUENCE</scope>
    <source>
        <tissue evidence="1">Shoot tissue taken approximately 20 cm above the soil surface</tissue>
    </source>
</reference>
<protein>
    <submittedName>
        <fullName evidence="1">Uncharacterized protein</fullName>
    </submittedName>
</protein>
<accession>A0A0A9AGQ0</accession>
<proteinExistence type="predicted"/>
<reference evidence="1" key="1">
    <citation type="submission" date="2014-09" db="EMBL/GenBank/DDBJ databases">
        <authorList>
            <person name="Magalhaes I.L.F."/>
            <person name="Oliveira U."/>
            <person name="Santos F.R."/>
            <person name="Vidigal T.H.D.A."/>
            <person name="Brescovit A.D."/>
            <person name="Santos A.J."/>
        </authorList>
    </citation>
    <scope>NUCLEOTIDE SEQUENCE</scope>
    <source>
        <tissue evidence="1">Shoot tissue taken approximately 20 cm above the soil surface</tissue>
    </source>
</reference>